<evidence type="ECO:0000256" key="8">
    <source>
        <dbReference type="ARBA" id="ARBA00022909"/>
    </source>
</evidence>
<dbReference type="InterPro" id="IPR000489">
    <property type="entry name" value="Pterin-binding_dom"/>
</dbReference>
<dbReference type="PROSITE" id="PS00792">
    <property type="entry name" value="DHPS_1"/>
    <property type="match status" value="1"/>
</dbReference>
<proteinExistence type="inferred from homology"/>
<keyword evidence="7 9" id="KW-0460">Magnesium</keyword>
<keyword evidence="8 9" id="KW-0289">Folate biosynthesis</keyword>
<keyword evidence="6 9" id="KW-0479">Metal-binding</keyword>
<evidence type="ECO:0000313" key="11">
    <source>
        <dbReference type="EMBL" id="MDT0594505.1"/>
    </source>
</evidence>
<name>A0ABU2ZPH9_9ALTE</name>
<evidence type="ECO:0000313" key="12">
    <source>
        <dbReference type="Proteomes" id="UP001253545"/>
    </source>
</evidence>
<dbReference type="Pfam" id="PF00809">
    <property type="entry name" value="Pterin_bind"/>
    <property type="match status" value="1"/>
</dbReference>
<keyword evidence="12" id="KW-1185">Reference proteome</keyword>
<sequence>MVFKDKEVIFNSPKVMGILNVTPDSFSDGGKFTSVNAAFEQAQLMVEKGACFIDVGGESTRPGASEVCLQEELDRVVPVIEKIAKSLDVIVSVDTSKPEVMTAAVNAGAKLINDVRALSLPNALETAAGFAKTHNIPTCVMHMQGSPLIMQDNPKYENVVEDVVEFFRQQIQRLTQAGFKYQQIMLDPGFGFGKTLDHNYQMLKYFVNFTQFDLPVLAGMSRKSMIGNLLNKQITERLAGDIATNTIAAMAGASIVRVHDVEEAVDAMKIVDKVNRLSDLSNN</sequence>
<comment type="pathway">
    <text evidence="3 9">Cofactor biosynthesis; tetrahydrofolate biosynthesis; 7,8-dihydrofolate from 2-amino-4-hydroxy-6-hydroxymethyl-7,8-dihydropteridine diphosphate and 4-aminobenzoate: step 1/2.</text>
</comment>
<evidence type="ECO:0000256" key="6">
    <source>
        <dbReference type="ARBA" id="ARBA00022723"/>
    </source>
</evidence>
<evidence type="ECO:0000256" key="5">
    <source>
        <dbReference type="ARBA" id="ARBA00022679"/>
    </source>
</evidence>
<comment type="function">
    <text evidence="9">Catalyzes the condensation of para-aminobenzoate (pABA) with 6-hydroxymethyl-7,8-dihydropterin diphosphate (DHPt-PP) to form 7,8-dihydropteroate (H2Pte), the immediate precursor of folate derivatives.</text>
</comment>
<dbReference type="Proteomes" id="UP001253545">
    <property type="component" value="Unassembled WGS sequence"/>
</dbReference>
<dbReference type="InterPro" id="IPR011005">
    <property type="entry name" value="Dihydropteroate_synth-like_sf"/>
</dbReference>
<evidence type="ECO:0000256" key="3">
    <source>
        <dbReference type="ARBA" id="ARBA00004763"/>
    </source>
</evidence>
<evidence type="ECO:0000256" key="4">
    <source>
        <dbReference type="ARBA" id="ARBA00012458"/>
    </source>
</evidence>
<gene>
    <name evidence="11" type="primary">folP</name>
    <name evidence="11" type="ORF">RM552_06585</name>
</gene>
<feature type="domain" description="Pterin-binding" evidence="10">
    <location>
        <begin position="13"/>
        <end position="269"/>
    </location>
</feature>
<dbReference type="Gene3D" id="3.20.20.20">
    <property type="entry name" value="Dihydropteroate synthase-like"/>
    <property type="match status" value="1"/>
</dbReference>
<dbReference type="SUPFAM" id="SSF51717">
    <property type="entry name" value="Dihydropteroate synthetase-like"/>
    <property type="match status" value="1"/>
</dbReference>
<keyword evidence="5 9" id="KW-0808">Transferase</keyword>
<dbReference type="PANTHER" id="PTHR20941:SF1">
    <property type="entry name" value="FOLIC ACID SYNTHESIS PROTEIN FOL1"/>
    <property type="match status" value="1"/>
</dbReference>
<dbReference type="RefSeq" id="WP_311368291.1">
    <property type="nucleotide sequence ID" value="NZ_JAVRHX010000001.1"/>
</dbReference>
<dbReference type="NCBIfam" id="TIGR01496">
    <property type="entry name" value="DHPS"/>
    <property type="match status" value="1"/>
</dbReference>
<accession>A0ABU2ZPH9</accession>
<evidence type="ECO:0000256" key="2">
    <source>
        <dbReference type="ARBA" id="ARBA00001946"/>
    </source>
</evidence>
<comment type="similarity">
    <text evidence="9">Belongs to the DHPS family.</text>
</comment>
<evidence type="ECO:0000256" key="7">
    <source>
        <dbReference type="ARBA" id="ARBA00022842"/>
    </source>
</evidence>
<dbReference type="PANTHER" id="PTHR20941">
    <property type="entry name" value="FOLATE SYNTHESIS PROTEINS"/>
    <property type="match status" value="1"/>
</dbReference>
<dbReference type="PROSITE" id="PS50972">
    <property type="entry name" value="PTERIN_BINDING"/>
    <property type="match status" value="1"/>
</dbReference>
<dbReference type="EMBL" id="JAVRHX010000001">
    <property type="protein sequence ID" value="MDT0594505.1"/>
    <property type="molecule type" value="Genomic_DNA"/>
</dbReference>
<comment type="caution">
    <text evidence="11">The sequence shown here is derived from an EMBL/GenBank/DDBJ whole genome shotgun (WGS) entry which is preliminary data.</text>
</comment>
<protein>
    <recommendedName>
        <fullName evidence="4 9">Dihydropteroate synthase</fullName>
        <shortName evidence="9">DHPS</shortName>
        <ecNumber evidence="4 9">2.5.1.15</ecNumber>
    </recommendedName>
    <alternativeName>
        <fullName evidence="9">Dihydropteroate pyrophosphorylase</fullName>
    </alternativeName>
</protein>
<reference evidence="11 12" key="1">
    <citation type="submission" date="2023-09" db="EMBL/GenBank/DDBJ databases">
        <authorList>
            <person name="Rey-Velasco X."/>
        </authorList>
    </citation>
    <scope>NUCLEOTIDE SEQUENCE [LARGE SCALE GENOMIC DNA]</scope>
    <source>
        <strain evidence="11 12">P117</strain>
    </source>
</reference>
<dbReference type="EC" id="2.5.1.15" evidence="4 9"/>
<organism evidence="11 12">
    <name type="scientific">Glaciecola petra</name>
    <dbReference type="NCBI Taxonomy" id="3075602"/>
    <lineage>
        <taxon>Bacteria</taxon>
        <taxon>Pseudomonadati</taxon>
        <taxon>Pseudomonadota</taxon>
        <taxon>Gammaproteobacteria</taxon>
        <taxon>Alteromonadales</taxon>
        <taxon>Alteromonadaceae</taxon>
        <taxon>Glaciecola</taxon>
    </lineage>
</organism>
<dbReference type="InterPro" id="IPR006390">
    <property type="entry name" value="DHP_synth_dom"/>
</dbReference>
<evidence type="ECO:0000256" key="1">
    <source>
        <dbReference type="ARBA" id="ARBA00000012"/>
    </source>
</evidence>
<dbReference type="InterPro" id="IPR045031">
    <property type="entry name" value="DHP_synth-like"/>
</dbReference>
<evidence type="ECO:0000259" key="10">
    <source>
        <dbReference type="PROSITE" id="PS50972"/>
    </source>
</evidence>
<dbReference type="CDD" id="cd00739">
    <property type="entry name" value="DHPS"/>
    <property type="match status" value="1"/>
</dbReference>
<dbReference type="GO" id="GO:0004156">
    <property type="term" value="F:dihydropteroate synthase activity"/>
    <property type="evidence" value="ECO:0007669"/>
    <property type="project" value="UniProtKB-EC"/>
</dbReference>
<comment type="catalytic activity">
    <reaction evidence="1">
        <text>(7,8-dihydropterin-6-yl)methyl diphosphate + 4-aminobenzoate = 7,8-dihydropteroate + diphosphate</text>
        <dbReference type="Rhea" id="RHEA:19949"/>
        <dbReference type="ChEBI" id="CHEBI:17836"/>
        <dbReference type="ChEBI" id="CHEBI:17839"/>
        <dbReference type="ChEBI" id="CHEBI:33019"/>
        <dbReference type="ChEBI" id="CHEBI:72950"/>
        <dbReference type="EC" id="2.5.1.15"/>
    </reaction>
</comment>
<evidence type="ECO:0000256" key="9">
    <source>
        <dbReference type="RuleBase" id="RU361205"/>
    </source>
</evidence>
<comment type="cofactor">
    <cofactor evidence="2 9">
        <name>Mg(2+)</name>
        <dbReference type="ChEBI" id="CHEBI:18420"/>
    </cofactor>
</comment>